<dbReference type="EMBL" id="ML735313">
    <property type="protein sequence ID" value="KAE8386356.1"/>
    <property type="molecule type" value="Genomic_DNA"/>
</dbReference>
<feature type="signal peptide" evidence="3">
    <location>
        <begin position="1"/>
        <end position="19"/>
    </location>
</feature>
<feature type="transmembrane region" description="Helical" evidence="2">
    <location>
        <begin position="582"/>
        <end position="603"/>
    </location>
</feature>
<dbReference type="OrthoDB" id="5427350at2759"/>
<evidence type="ECO:0000256" key="2">
    <source>
        <dbReference type="SAM" id="Phobius"/>
    </source>
</evidence>
<dbReference type="InterPro" id="IPR053143">
    <property type="entry name" value="Arylsulfate_ST"/>
</dbReference>
<keyword evidence="2" id="KW-0472">Membrane</keyword>
<reference evidence="4" key="1">
    <citation type="submission" date="2019-04" db="EMBL/GenBank/DDBJ databases">
        <title>Friends and foes A comparative genomics studyof 23 Aspergillus species from section Flavi.</title>
        <authorList>
            <consortium name="DOE Joint Genome Institute"/>
            <person name="Kjaerbolling I."/>
            <person name="Vesth T."/>
            <person name="Frisvad J.C."/>
            <person name="Nybo J.L."/>
            <person name="Theobald S."/>
            <person name="Kildgaard S."/>
            <person name="Isbrandt T."/>
            <person name="Kuo A."/>
            <person name="Sato A."/>
            <person name="Lyhne E.K."/>
            <person name="Kogle M.E."/>
            <person name="Wiebenga A."/>
            <person name="Kun R.S."/>
            <person name="Lubbers R.J."/>
            <person name="Makela M.R."/>
            <person name="Barry K."/>
            <person name="Chovatia M."/>
            <person name="Clum A."/>
            <person name="Daum C."/>
            <person name="Haridas S."/>
            <person name="He G."/>
            <person name="LaButti K."/>
            <person name="Lipzen A."/>
            <person name="Mondo S."/>
            <person name="Riley R."/>
            <person name="Salamov A."/>
            <person name="Simmons B.A."/>
            <person name="Magnuson J.K."/>
            <person name="Henrissat B."/>
            <person name="Mortensen U.H."/>
            <person name="Larsen T.O."/>
            <person name="Devries R.P."/>
            <person name="Grigoriev I.V."/>
            <person name="Machida M."/>
            <person name="Baker S.E."/>
            <person name="Andersen M.R."/>
        </authorList>
    </citation>
    <scope>NUCLEOTIDE SEQUENCE [LARGE SCALE GENOMIC DNA]</scope>
    <source>
        <strain evidence="4">IBT 14317</strain>
    </source>
</reference>
<feature type="chain" id="PRO_5025025179" evidence="3">
    <location>
        <begin position="20"/>
        <end position="630"/>
    </location>
</feature>
<protein>
    <submittedName>
        <fullName evidence="4">ASST-domain-containing protein</fullName>
    </submittedName>
</protein>
<gene>
    <name evidence="4" type="ORF">BDV23DRAFT_163468</name>
</gene>
<keyword evidence="2" id="KW-1133">Transmembrane helix</keyword>
<keyword evidence="3" id="KW-0732">Signal</keyword>
<name>A0A5N7BX02_PETAA</name>
<sequence>MILYIYIVAWLQLALSVVAQLSSDGDLMSFVTLPGVRALKYEVYYKDRDRVSPGYWFVAPYGNIDPEAPSQQYKPYQIGPYIYDGDGMLIWAGSPMFDNRNVFDFKAVHSIGNKPHLSLVWQFAYDKSDNGHGVILDNGYNIRKKIPMPNEYGAFDIHEFNVLDDGRTAMAINYREHEIALDTLDRPGEHTHVLSGGFAQLDLRTEQITYLWDGIDKIALSESVAINKEYPAVGPPGWDYVHINSIDKNDHGDYIISYRFTNTIYMVSGQDGAIMWRLGGQFSDFEQDFTFSKQHDAKFIESNGTHHIISLLNNASDEQSNDEDVSSALFVELDTTTSPKTARVIRRHNRPDGGLTRLRGNAQLLPNNNAFVGWSERGYISEFSPEGDVLLNANFVSSRYSTYRAYKFAFTGRPSAPPDLVSSVWGTDQTDLTTIFYVSWNGATDVAGWNFYARAARNGHPVLVGNATKTDFETMFIARGYLDWVTAEAVDHQGRVMGTSRVQRSKIPDKWGAAGFRGDLETLTPDDPAAPRPKSSTHPVAEEEAHRNATSTPSPHPVDPETNEIAHLVHDTYDLVRNVSGVFVLVVLVGIVGGIAFSIYLLIVRWTTQSYRQVPAEDVPDEEVRLRSVD</sequence>
<dbReference type="AlphaFoldDB" id="A0A5N7BX02"/>
<dbReference type="PANTHER" id="PTHR35340">
    <property type="entry name" value="PQQ ENZYME REPEAT PROTEIN-RELATED"/>
    <property type="match status" value="1"/>
</dbReference>
<dbReference type="Proteomes" id="UP000326877">
    <property type="component" value="Unassembled WGS sequence"/>
</dbReference>
<dbReference type="PANTHER" id="PTHR35340:SF8">
    <property type="entry name" value="ASST-DOMAIN-CONTAINING PROTEIN"/>
    <property type="match status" value="1"/>
</dbReference>
<accession>A0A5N7BX02</accession>
<evidence type="ECO:0000313" key="4">
    <source>
        <dbReference type="EMBL" id="KAE8386356.1"/>
    </source>
</evidence>
<evidence type="ECO:0000256" key="3">
    <source>
        <dbReference type="SAM" id="SignalP"/>
    </source>
</evidence>
<feature type="region of interest" description="Disordered" evidence="1">
    <location>
        <begin position="513"/>
        <end position="562"/>
    </location>
</feature>
<keyword evidence="2" id="KW-0812">Transmembrane</keyword>
<dbReference type="InterPro" id="IPR039535">
    <property type="entry name" value="ASST-like"/>
</dbReference>
<evidence type="ECO:0000256" key="1">
    <source>
        <dbReference type="SAM" id="MobiDB-lite"/>
    </source>
</evidence>
<dbReference type="Pfam" id="PF14269">
    <property type="entry name" value="Arylsulfotran_2"/>
    <property type="match status" value="1"/>
</dbReference>
<proteinExistence type="predicted"/>
<organism evidence="4">
    <name type="scientific">Petromyces alliaceus</name>
    <name type="common">Aspergillus alliaceus</name>
    <dbReference type="NCBI Taxonomy" id="209559"/>
    <lineage>
        <taxon>Eukaryota</taxon>
        <taxon>Fungi</taxon>
        <taxon>Dikarya</taxon>
        <taxon>Ascomycota</taxon>
        <taxon>Pezizomycotina</taxon>
        <taxon>Eurotiomycetes</taxon>
        <taxon>Eurotiomycetidae</taxon>
        <taxon>Eurotiales</taxon>
        <taxon>Aspergillaceae</taxon>
        <taxon>Aspergillus</taxon>
        <taxon>Aspergillus subgen. Circumdati</taxon>
    </lineage>
</organism>